<dbReference type="AlphaFoldDB" id="A0A2P6QT35"/>
<evidence type="ECO:0000313" key="1">
    <source>
        <dbReference type="EMBL" id="PRQ37343.1"/>
    </source>
</evidence>
<protein>
    <submittedName>
        <fullName evidence="1">Uncharacterized protein</fullName>
    </submittedName>
</protein>
<dbReference type="EMBL" id="PDCK01000042">
    <property type="protein sequence ID" value="PRQ37343.1"/>
    <property type="molecule type" value="Genomic_DNA"/>
</dbReference>
<dbReference type="Gramene" id="PRQ37343">
    <property type="protein sequence ID" value="PRQ37343"/>
    <property type="gene ID" value="RchiOBHm_Chr4g0401531"/>
</dbReference>
<proteinExistence type="predicted"/>
<accession>A0A2P6QT35</accession>
<comment type="caution">
    <text evidence="1">The sequence shown here is derived from an EMBL/GenBank/DDBJ whole genome shotgun (WGS) entry which is preliminary data.</text>
</comment>
<evidence type="ECO:0000313" key="2">
    <source>
        <dbReference type="Proteomes" id="UP000238479"/>
    </source>
</evidence>
<keyword evidence="2" id="KW-1185">Reference proteome</keyword>
<sequence>MKVEYVNLAQVSRWMILAILVKEKHGERGEQNQENGLVKRPIGFRG</sequence>
<organism evidence="1 2">
    <name type="scientific">Rosa chinensis</name>
    <name type="common">China rose</name>
    <dbReference type="NCBI Taxonomy" id="74649"/>
    <lineage>
        <taxon>Eukaryota</taxon>
        <taxon>Viridiplantae</taxon>
        <taxon>Streptophyta</taxon>
        <taxon>Embryophyta</taxon>
        <taxon>Tracheophyta</taxon>
        <taxon>Spermatophyta</taxon>
        <taxon>Magnoliopsida</taxon>
        <taxon>eudicotyledons</taxon>
        <taxon>Gunneridae</taxon>
        <taxon>Pentapetalae</taxon>
        <taxon>rosids</taxon>
        <taxon>fabids</taxon>
        <taxon>Rosales</taxon>
        <taxon>Rosaceae</taxon>
        <taxon>Rosoideae</taxon>
        <taxon>Rosoideae incertae sedis</taxon>
        <taxon>Rosa</taxon>
    </lineage>
</organism>
<name>A0A2P6QT35_ROSCH</name>
<dbReference type="Proteomes" id="UP000238479">
    <property type="component" value="Chromosome 4"/>
</dbReference>
<reference evidence="1 2" key="1">
    <citation type="journal article" date="2018" name="Nat. Genet.">
        <title>The Rosa genome provides new insights in the design of modern roses.</title>
        <authorList>
            <person name="Bendahmane M."/>
        </authorList>
    </citation>
    <scope>NUCLEOTIDE SEQUENCE [LARGE SCALE GENOMIC DNA]</scope>
    <source>
        <strain evidence="2">cv. Old Blush</strain>
    </source>
</reference>
<gene>
    <name evidence="1" type="ORF">RchiOBHm_Chr4g0401531</name>
</gene>